<dbReference type="STRING" id="1185876.BN8_06389"/>
<protein>
    <submittedName>
        <fullName evidence="4">Putative esterase/lipase</fullName>
    </submittedName>
</protein>
<dbReference type="PANTHER" id="PTHR48081:SF6">
    <property type="entry name" value="PEPTIDASE S9 PROLYL OLIGOPEPTIDASE CATALYTIC DOMAIN-CONTAINING PROTEIN"/>
    <property type="match status" value="1"/>
</dbReference>
<dbReference type="InterPro" id="IPR050300">
    <property type="entry name" value="GDXG_lipolytic_enzyme"/>
</dbReference>
<feature type="chain" id="PRO_5003659820" evidence="2">
    <location>
        <begin position="21"/>
        <end position="309"/>
    </location>
</feature>
<evidence type="ECO:0000256" key="1">
    <source>
        <dbReference type="ARBA" id="ARBA00022801"/>
    </source>
</evidence>
<feature type="domain" description="BD-FAE-like" evidence="3">
    <location>
        <begin position="77"/>
        <end position="256"/>
    </location>
</feature>
<dbReference type="Gene3D" id="3.40.50.1820">
    <property type="entry name" value="alpha/beta hydrolase"/>
    <property type="match status" value="1"/>
</dbReference>
<keyword evidence="5" id="KW-1185">Reference proteome</keyword>
<dbReference type="AlphaFoldDB" id="I2GSW5"/>
<dbReference type="RefSeq" id="WP_009285555.1">
    <property type="nucleotide sequence ID" value="NZ_CAIT01000010.1"/>
</dbReference>
<dbReference type="Proteomes" id="UP000009309">
    <property type="component" value="Unassembled WGS sequence"/>
</dbReference>
<evidence type="ECO:0000259" key="3">
    <source>
        <dbReference type="Pfam" id="PF20434"/>
    </source>
</evidence>
<dbReference type="PANTHER" id="PTHR48081">
    <property type="entry name" value="AB HYDROLASE SUPERFAMILY PROTEIN C4A8.06C"/>
    <property type="match status" value="1"/>
</dbReference>
<dbReference type="OrthoDB" id="9794725at2"/>
<comment type="caution">
    <text evidence="4">The sequence shown here is derived from an EMBL/GenBank/DDBJ whole genome shotgun (WGS) entry which is preliminary data.</text>
</comment>
<evidence type="ECO:0000313" key="5">
    <source>
        <dbReference type="Proteomes" id="UP000009309"/>
    </source>
</evidence>
<reference evidence="4 5" key="1">
    <citation type="journal article" date="2012" name="J. Bacteriol.">
        <title>Genome Sequence of the Filamentous Bacterium Fibrisoma limi BUZ 3T.</title>
        <authorList>
            <person name="Filippini M."/>
            <person name="Qi W."/>
            <person name="Jaenicke S."/>
            <person name="Goesmann A."/>
            <person name="Smits T.H."/>
            <person name="Bagheri H.C."/>
        </authorList>
    </citation>
    <scope>NUCLEOTIDE SEQUENCE [LARGE SCALE GENOMIC DNA]</scope>
    <source>
        <strain evidence="5">BUZ 3T</strain>
    </source>
</reference>
<dbReference type="SUPFAM" id="SSF53474">
    <property type="entry name" value="alpha/beta-Hydrolases"/>
    <property type="match status" value="1"/>
</dbReference>
<evidence type="ECO:0000313" key="4">
    <source>
        <dbReference type="EMBL" id="CCH56994.1"/>
    </source>
</evidence>
<gene>
    <name evidence="4" type="ORF">BN8_06389</name>
</gene>
<dbReference type="eggNOG" id="COG0657">
    <property type="taxonomic scope" value="Bacteria"/>
</dbReference>
<dbReference type="GO" id="GO:0016787">
    <property type="term" value="F:hydrolase activity"/>
    <property type="evidence" value="ECO:0007669"/>
    <property type="project" value="UniProtKB-KW"/>
</dbReference>
<keyword evidence="2" id="KW-0732">Signal</keyword>
<evidence type="ECO:0000256" key="2">
    <source>
        <dbReference type="SAM" id="SignalP"/>
    </source>
</evidence>
<dbReference type="InterPro" id="IPR049492">
    <property type="entry name" value="BD-FAE-like_dom"/>
</dbReference>
<feature type="signal peptide" evidence="2">
    <location>
        <begin position="1"/>
        <end position="20"/>
    </location>
</feature>
<dbReference type="EMBL" id="CAIT01000010">
    <property type="protein sequence ID" value="CCH56994.1"/>
    <property type="molecule type" value="Genomic_DNA"/>
</dbReference>
<organism evidence="4 5">
    <name type="scientific">Fibrisoma limi BUZ 3</name>
    <dbReference type="NCBI Taxonomy" id="1185876"/>
    <lineage>
        <taxon>Bacteria</taxon>
        <taxon>Pseudomonadati</taxon>
        <taxon>Bacteroidota</taxon>
        <taxon>Cytophagia</taxon>
        <taxon>Cytophagales</taxon>
        <taxon>Spirosomataceae</taxon>
        <taxon>Fibrisoma</taxon>
    </lineage>
</organism>
<dbReference type="Pfam" id="PF20434">
    <property type="entry name" value="BD-FAE"/>
    <property type="match status" value="1"/>
</dbReference>
<proteinExistence type="predicted"/>
<name>I2GSW5_9BACT</name>
<keyword evidence="1" id="KW-0378">Hydrolase</keyword>
<accession>I2GSW5</accession>
<sequence>MRRIATTLLLSAALTYPAMSQEVIKLWPDNAIPNAIAGVNLTEKSVTTDGILRISNVTVPTLTAYPVPKDKATGVAVMICPGGGYGILAASHEGEDVARWFNTMGVTAFVLKYRLPDSTAMTNPHEVPLMDAMQGMKLIRQNADRYAIDPNKIGVMGFSAGGHLASTLSTHYFRGPQASEQAKPNFAILLYPVVTFGDKAHTGSRDKLLGKLSKSPEMIAYYSNEQQVTNLAPPTFLVHSMDDKAVPVENSINYYMALLRAGIPAEMHLYPTGGHGYGMRTDKFGSLKTWPVTCQAWLQTFFKSSNSIK</sequence>
<dbReference type="InterPro" id="IPR029058">
    <property type="entry name" value="AB_hydrolase_fold"/>
</dbReference>